<comment type="caution">
    <text evidence="1">The sequence shown here is derived from an EMBL/GenBank/DDBJ whole genome shotgun (WGS) entry which is preliminary data.</text>
</comment>
<reference evidence="1 2" key="2">
    <citation type="journal article" date="2019" name="G3 (Bethesda)">
        <title>Hybrid Assembly of the Genome of the Entomopathogenic Nematode Steinernema carpocapsae Identifies the X-Chromosome.</title>
        <authorList>
            <person name="Serra L."/>
            <person name="Macchietto M."/>
            <person name="Macias-Munoz A."/>
            <person name="McGill C.J."/>
            <person name="Rodriguez I.M."/>
            <person name="Rodriguez B."/>
            <person name="Murad R."/>
            <person name="Mortazavi A."/>
        </authorList>
    </citation>
    <scope>NUCLEOTIDE SEQUENCE [LARGE SCALE GENOMIC DNA]</scope>
    <source>
        <strain evidence="1 2">ALL</strain>
    </source>
</reference>
<accession>A0A4U5P0P2</accession>
<gene>
    <name evidence="1" type="ORF">L596_013561</name>
</gene>
<dbReference type="Proteomes" id="UP000298663">
    <property type="component" value="Unassembled WGS sequence"/>
</dbReference>
<evidence type="ECO:0000313" key="1">
    <source>
        <dbReference type="EMBL" id="TKR89462.1"/>
    </source>
</evidence>
<protein>
    <submittedName>
        <fullName evidence="1">Uncharacterized protein</fullName>
    </submittedName>
</protein>
<keyword evidence="2" id="KW-1185">Reference proteome</keyword>
<name>A0A4U5P0P2_STECR</name>
<reference evidence="1 2" key="1">
    <citation type="journal article" date="2015" name="Genome Biol.">
        <title>Comparative genomics of Steinernema reveals deeply conserved gene regulatory networks.</title>
        <authorList>
            <person name="Dillman A.R."/>
            <person name="Macchietto M."/>
            <person name="Porter C.F."/>
            <person name="Rogers A."/>
            <person name="Williams B."/>
            <person name="Antoshechkin I."/>
            <person name="Lee M.M."/>
            <person name="Goodwin Z."/>
            <person name="Lu X."/>
            <person name="Lewis E.E."/>
            <person name="Goodrich-Blair H."/>
            <person name="Stock S.P."/>
            <person name="Adams B.J."/>
            <person name="Sternberg P.W."/>
            <person name="Mortazavi A."/>
        </authorList>
    </citation>
    <scope>NUCLEOTIDE SEQUENCE [LARGE SCALE GENOMIC DNA]</scope>
    <source>
        <strain evidence="1 2">ALL</strain>
    </source>
</reference>
<proteinExistence type="predicted"/>
<organism evidence="1 2">
    <name type="scientific">Steinernema carpocapsae</name>
    <name type="common">Entomopathogenic nematode</name>
    <dbReference type="NCBI Taxonomy" id="34508"/>
    <lineage>
        <taxon>Eukaryota</taxon>
        <taxon>Metazoa</taxon>
        <taxon>Ecdysozoa</taxon>
        <taxon>Nematoda</taxon>
        <taxon>Chromadorea</taxon>
        <taxon>Rhabditida</taxon>
        <taxon>Tylenchina</taxon>
        <taxon>Panagrolaimomorpha</taxon>
        <taxon>Strongyloidoidea</taxon>
        <taxon>Steinernematidae</taxon>
        <taxon>Steinernema</taxon>
    </lineage>
</organism>
<dbReference type="AlphaFoldDB" id="A0A4U5P0P2"/>
<sequence length="141" mass="15759">MPIAAVSTLTPAILLRRSTRTAPTTVSSQTEFTPGKVSGRSPLWHTDAECRICATSCTFGEHRRATFPYLVDVLHRHSMPLHLIGRAIRLDWLLIDIVIVGTGKDLRCQSAESTKKGIKDDRHLTVLGYEMYMSRALVLKK</sequence>
<evidence type="ECO:0000313" key="2">
    <source>
        <dbReference type="Proteomes" id="UP000298663"/>
    </source>
</evidence>
<dbReference type="EMBL" id="AZBU02000003">
    <property type="protein sequence ID" value="TKR89462.1"/>
    <property type="molecule type" value="Genomic_DNA"/>
</dbReference>